<gene>
    <name evidence="2" type="ORF">RB653_010570</name>
</gene>
<protein>
    <submittedName>
        <fullName evidence="2">Uncharacterized protein</fullName>
    </submittedName>
</protein>
<sequence>MGKTGSKTFPGCSIKTSEDLVNEFRKSREIKMVYDPKGKLIGSYIALIPEVKLMVEKGIERGETITTPTLTTTKGRKRKTIPKHDPQTTVDKKNKE</sequence>
<evidence type="ECO:0000313" key="3">
    <source>
        <dbReference type="Proteomes" id="UP001344447"/>
    </source>
</evidence>
<feature type="region of interest" description="Disordered" evidence="1">
    <location>
        <begin position="64"/>
        <end position="96"/>
    </location>
</feature>
<comment type="caution">
    <text evidence="2">The sequence shown here is derived from an EMBL/GenBank/DDBJ whole genome shotgun (WGS) entry which is preliminary data.</text>
</comment>
<evidence type="ECO:0000256" key="1">
    <source>
        <dbReference type="SAM" id="MobiDB-lite"/>
    </source>
</evidence>
<name>A0AAN7TK95_9MYCE</name>
<dbReference type="EMBL" id="JAVFKY010000006">
    <property type="protein sequence ID" value="KAK5575312.1"/>
    <property type="molecule type" value="Genomic_DNA"/>
</dbReference>
<keyword evidence="3" id="KW-1185">Reference proteome</keyword>
<proteinExistence type="predicted"/>
<organism evidence="2 3">
    <name type="scientific">Dictyostelium firmibasis</name>
    <dbReference type="NCBI Taxonomy" id="79012"/>
    <lineage>
        <taxon>Eukaryota</taxon>
        <taxon>Amoebozoa</taxon>
        <taxon>Evosea</taxon>
        <taxon>Eumycetozoa</taxon>
        <taxon>Dictyostelia</taxon>
        <taxon>Dictyosteliales</taxon>
        <taxon>Dictyosteliaceae</taxon>
        <taxon>Dictyostelium</taxon>
    </lineage>
</organism>
<accession>A0AAN7TK95</accession>
<feature type="compositionally biased region" description="Low complexity" evidence="1">
    <location>
        <begin position="64"/>
        <end position="73"/>
    </location>
</feature>
<evidence type="ECO:0000313" key="2">
    <source>
        <dbReference type="EMBL" id="KAK5575312.1"/>
    </source>
</evidence>
<dbReference type="Proteomes" id="UP001344447">
    <property type="component" value="Unassembled WGS sequence"/>
</dbReference>
<dbReference type="AlphaFoldDB" id="A0AAN7TK95"/>
<feature type="compositionally biased region" description="Basic and acidic residues" evidence="1">
    <location>
        <begin position="82"/>
        <end position="96"/>
    </location>
</feature>
<reference evidence="2 3" key="1">
    <citation type="submission" date="2023-11" db="EMBL/GenBank/DDBJ databases">
        <title>Dfirmibasis_genome.</title>
        <authorList>
            <person name="Edelbroek B."/>
            <person name="Kjellin J."/>
            <person name="Jerlstrom-Hultqvist J."/>
            <person name="Soderbom F."/>
        </authorList>
    </citation>
    <scope>NUCLEOTIDE SEQUENCE [LARGE SCALE GENOMIC DNA]</scope>
    <source>
        <strain evidence="2 3">TNS-C-14</strain>
    </source>
</reference>